<dbReference type="SUPFAM" id="SSF46785">
    <property type="entry name" value="Winged helix' DNA-binding domain"/>
    <property type="match status" value="1"/>
</dbReference>
<evidence type="ECO:0000313" key="4">
    <source>
        <dbReference type="Proteomes" id="UP001527202"/>
    </source>
</evidence>
<dbReference type="OrthoDB" id="2836272at2"/>
<dbReference type="EMBL" id="CP026520">
    <property type="protein sequence ID" value="QAV17607.1"/>
    <property type="molecule type" value="Genomic_DNA"/>
</dbReference>
<reference evidence="1 4" key="2">
    <citation type="submission" date="2022-05" db="EMBL/GenBank/DDBJ databases">
        <title>Genome Sequencing of Bee-Associated Microbes.</title>
        <authorList>
            <person name="Dunlap C."/>
        </authorList>
    </citation>
    <scope>NUCLEOTIDE SEQUENCE [LARGE SCALE GENOMIC DNA]</scope>
    <source>
        <strain evidence="1 4">NRRL B-23120</strain>
    </source>
</reference>
<gene>
    <name evidence="1" type="ORF">M5X16_08755</name>
    <name evidence="2" type="ORF">PC41400_07990</name>
</gene>
<dbReference type="EMBL" id="JAMDMJ010000008">
    <property type="protein sequence ID" value="MCY9595861.1"/>
    <property type="molecule type" value="Genomic_DNA"/>
</dbReference>
<name>A0A410WTL7_9BACL</name>
<organism evidence="2 3">
    <name type="scientific">Paenibacillus chitinolyticus</name>
    <dbReference type="NCBI Taxonomy" id="79263"/>
    <lineage>
        <taxon>Bacteria</taxon>
        <taxon>Bacillati</taxon>
        <taxon>Bacillota</taxon>
        <taxon>Bacilli</taxon>
        <taxon>Bacillales</taxon>
        <taxon>Paenibacillaceae</taxon>
        <taxon>Paenibacillus</taxon>
    </lineage>
</organism>
<dbReference type="Proteomes" id="UP001527202">
    <property type="component" value="Unassembled WGS sequence"/>
</dbReference>
<dbReference type="InterPro" id="IPR036390">
    <property type="entry name" value="WH_DNA-bd_sf"/>
</dbReference>
<dbReference type="Proteomes" id="UP000288943">
    <property type="component" value="Chromosome"/>
</dbReference>
<keyword evidence="4" id="KW-1185">Reference proteome</keyword>
<dbReference type="RefSeq" id="WP_042229118.1">
    <property type="nucleotide sequence ID" value="NZ_CP026520.1"/>
</dbReference>
<dbReference type="GeneID" id="95374752"/>
<evidence type="ECO:0000313" key="1">
    <source>
        <dbReference type="EMBL" id="MCY9595861.1"/>
    </source>
</evidence>
<proteinExistence type="predicted"/>
<dbReference type="AlphaFoldDB" id="A0A410WTL7"/>
<accession>A0A410WTL7</accession>
<protein>
    <submittedName>
        <fullName evidence="2">HTH domain-containing protein</fullName>
    </submittedName>
</protein>
<dbReference type="KEGG" id="pchi:PC41400_07990"/>
<evidence type="ECO:0000313" key="2">
    <source>
        <dbReference type="EMBL" id="QAV17607.1"/>
    </source>
</evidence>
<sequence length="258" mass="30748">MEKQKLISLLQPKDYERVYIHNEIFTELKNTDKIKSATNIAFAYCYYCLNCYLFRYCKYGNAYWFTKETLIEMLGFARNNKTFDYLIKKNGLLDRLGLTETVSDLPVQSEFDDQFVSFIMYKALNDKEIFTLPHKYTVKKPIKAFRRYEDDVFDGTFYDISNTHLFSIHRFIQIISNPDLGAIGFFMFQYLLYNCAKFPSGYFITLIRLSEELSLSTGTIQKYINNLEKTGNIRIEQPKRYLKEGEWKRYANTYFINH</sequence>
<evidence type="ECO:0000313" key="3">
    <source>
        <dbReference type="Proteomes" id="UP000288943"/>
    </source>
</evidence>
<reference evidence="2 3" key="1">
    <citation type="submission" date="2018-01" db="EMBL/GenBank/DDBJ databases">
        <title>The whole genome sequencing and assembly of Paenibacillus chitinolyticus KCCM 41400 strain.</title>
        <authorList>
            <person name="Kim J.-Y."/>
            <person name="Park M.-K."/>
            <person name="Lee Y.-J."/>
            <person name="Yi H."/>
            <person name="Bahn Y.-S."/>
            <person name="Kim J.F."/>
            <person name="Lee D.-W."/>
        </authorList>
    </citation>
    <scope>NUCLEOTIDE SEQUENCE [LARGE SCALE GENOMIC DNA]</scope>
    <source>
        <strain evidence="2 3">KCCM 41400</strain>
    </source>
</reference>